<name>M9MBI7_PSEA3</name>
<feature type="chain" id="PRO_5004100889" evidence="2">
    <location>
        <begin position="23"/>
        <end position="212"/>
    </location>
</feature>
<feature type="signal peptide" evidence="2">
    <location>
        <begin position="1"/>
        <end position="22"/>
    </location>
</feature>
<proteinExistence type="predicted"/>
<feature type="domain" description="DUF7888" evidence="3">
    <location>
        <begin position="65"/>
        <end position="162"/>
    </location>
</feature>
<gene>
    <name evidence="4" type="ORF">PANT_7d00150</name>
</gene>
<dbReference type="EMBL" id="DF196773">
    <property type="protein sequence ID" value="GAC72538.1"/>
    <property type="molecule type" value="Genomic_DNA"/>
</dbReference>
<organism evidence="4 5">
    <name type="scientific">Pseudozyma antarctica (strain T-34)</name>
    <name type="common">Yeast</name>
    <name type="synonym">Candida antarctica</name>
    <dbReference type="NCBI Taxonomy" id="1151754"/>
    <lineage>
        <taxon>Eukaryota</taxon>
        <taxon>Fungi</taxon>
        <taxon>Dikarya</taxon>
        <taxon>Basidiomycota</taxon>
        <taxon>Ustilaginomycotina</taxon>
        <taxon>Ustilaginomycetes</taxon>
        <taxon>Ustilaginales</taxon>
        <taxon>Ustilaginaceae</taxon>
        <taxon>Moesziomyces</taxon>
    </lineage>
</organism>
<protein>
    <submittedName>
        <fullName evidence="4">3-isopropylmalate dehydrogenase</fullName>
    </submittedName>
</protein>
<dbReference type="AlphaFoldDB" id="M9MBI7"/>
<keyword evidence="2" id="KW-0732">Signal</keyword>
<sequence>MYSLKSLLVLLVASLSVAIAAAKGSSGSRGSSFGKGSSGSSFGEAFWSGAYSWDTYHWPKTPGSKSQFVADNAAKMWKNRPAQAQAAICFNGSWRVKNPDQVSPAMTVTYFVKKNLGFTKKALMYDCLYIWGPDQSWWSWDDADDDKMAHVIDESKCTYNTTSLCSCISTSDIQRHVDIEARGGLGTSAKYSSGNVAESTSQSGMSFMPSIK</sequence>
<dbReference type="Proteomes" id="UP000011976">
    <property type="component" value="Unassembled WGS sequence"/>
</dbReference>
<feature type="compositionally biased region" description="Polar residues" evidence="1">
    <location>
        <begin position="190"/>
        <end position="205"/>
    </location>
</feature>
<evidence type="ECO:0000313" key="5">
    <source>
        <dbReference type="Proteomes" id="UP000011976"/>
    </source>
</evidence>
<reference evidence="5" key="1">
    <citation type="journal article" date="2013" name="Genome Announc.">
        <title>Genome sequence of the basidiomycetous yeast Pseudozyma antarctica T-34, a producer of the glycolipid biosurfactants mannosylerythritol lipids.</title>
        <authorList>
            <person name="Morita T."/>
            <person name="Koike H."/>
            <person name="Koyama Y."/>
            <person name="Hagiwara H."/>
            <person name="Ito E."/>
            <person name="Fukuoka T."/>
            <person name="Imura T."/>
            <person name="Machida M."/>
            <person name="Kitamoto D."/>
        </authorList>
    </citation>
    <scope>NUCLEOTIDE SEQUENCE [LARGE SCALE GENOMIC DNA]</scope>
    <source>
        <strain evidence="5">T-34</strain>
    </source>
</reference>
<feature type="region of interest" description="Disordered" evidence="1">
    <location>
        <begin position="190"/>
        <end position="212"/>
    </location>
</feature>
<dbReference type="PANTHER" id="PTHR40845">
    <property type="match status" value="1"/>
</dbReference>
<evidence type="ECO:0000256" key="1">
    <source>
        <dbReference type="SAM" id="MobiDB-lite"/>
    </source>
</evidence>
<evidence type="ECO:0000313" key="4">
    <source>
        <dbReference type="EMBL" id="GAC72538.1"/>
    </source>
</evidence>
<evidence type="ECO:0000259" key="3">
    <source>
        <dbReference type="Pfam" id="PF25411"/>
    </source>
</evidence>
<dbReference type="PANTHER" id="PTHR40845:SF1">
    <property type="match status" value="1"/>
</dbReference>
<dbReference type="InterPro" id="IPR057210">
    <property type="entry name" value="DUF7888"/>
</dbReference>
<dbReference type="Pfam" id="PF25411">
    <property type="entry name" value="DUF7888"/>
    <property type="match status" value="1"/>
</dbReference>
<evidence type="ECO:0000256" key="2">
    <source>
        <dbReference type="SAM" id="SignalP"/>
    </source>
</evidence>
<accession>M9MBI7</accession>